<dbReference type="EMBL" id="WEGH01000001">
    <property type="protein sequence ID" value="MQY03864.1"/>
    <property type="molecule type" value="Genomic_DNA"/>
</dbReference>
<organism evidence="5 6">
    <name type="scientific">Actinomadura macrotermitis</name>
    <dbReference type="NCBI Taxonomy" id="2585200"/>
    <lineage>
        <taxon>Bacteria</taxon>
        <taxon>Bacillati</taxon>
        <taxon>Actinomycetota</taxon>
        <taxon>Actinomycetes</taxon>
        <taxon>Streptosporangiales</taxon>
        <taxon>Thermomonosporaceae</taxon>
        <taxon>Actinomadura</taxon>
    </lineage>
</organism>
<feature type="compositionally biased region" description="Low complexity" evidence="2">
    <location>
        <begin position="85"/>
        <end position="95"/>
    </location>
</feature>
<dbReference type="NCBIfam" id="TIGR01443">
    <property type="entry name" value="intein_Cterm"/>
    <property type="match status" value="1"/>
</dbReference>
<feature type="coiled-coil region" evidence="1">
    <location>
        <begin position="183"/>
        <end position="217"/>
    </location>
</feature>
<dbReference type="AlphaFoldDB" id="A0A7K0BT52"/>
<keyword evidence="6" id="KW-1185">Reference proteome</keyword>
<feature type="compositionally biased region" description="Polar residues" evidence="2">
    <location>
        <begin position="63"/>
        <end position="74"/>
    </location>
</feature>
<feature type="domain" description="Hint" evidence="4">
    <location>
        <begin position="225"/>
        <end position="330"/>
    </location>
</feature>
<gene>
    <name evidence="5" type="ORF">ACRB68_19100</name>
</gene>
<dbReference type="InterPro" id="IPR003587">
    <property type="entry name" value="Hint_dom_N"/>
</dbReference>
<comment type="caution">
    <text evidence="5">The sequence shown here is derived from an EMBL/GenBank/DDBJ whole genome shotgun (WGS) entry which is preliminary data.</text>
</comment>
<dbReference type="Gene3D" id="2.170.16.10">
    <property type="entry name" value="Hedgehog/Intein (Hint) domain"/>
    <property type="match status" value="1"/>
</dbReference>
<sequence length="457" mass="49571">MLRQVRDRGEGSLSYVTVVLLVAAVTAAITVVAIPDQILGGIRAGVCRVAGDKGCDKPGNGPGTTAPSAGQSTEPGEPGDPGDPGDPSAGPQAAPVGNDTPEGREYNAALAANQKADQDAQGIENEWNSFDMLKEIAKLGLDFIAGDIINCVKNPNFWDCLWAIVGIVPWGKLGKVVKSIPKVGKLIDRFLDLQRRLEKAREARRGAKTRLDDALAACQRKAKPGNSFPPGTTVLMADGSRRPIERVRTGDRVWATDPQSGRTGTRTVTDVIVGDGRKNLVELTIDPDATLGGPTVKLTATAGHPFWVTGTRDWIESERLVFGDLLTTPDGRNAMVLQSRRYQRVQRVYNLTVSDLHTYYVLAGKDPVLVHNVQVAKPPRKKVPLGDKYHGEVDTFNTGGQASWEMHVYYKGREIGVRGPNGWIWKHGFTEPPQLPEAVEKTINDHVAKLNARFNIC</sequence>
<name>A0A7K0BT52_9ACTN</name>
<evidence type="ECO:0000256" key="2">
    <source>
        <dbReference type="SAM" id="MobiDB-lite"/>
    </source>
</evidence>
<feature type="transmembrane region" description="Helical" evidence="3">
    <location>
        <begin position="12"/>
        <end position="34"/>
    </location>
</feature>
<dbReference type="InterPro" id="IPR030934">
    <property type="entry name" value="Intein_C"/>
</dbReference>
<evidence type="ECO:0000313" key="6">
    <source>
        <dbReference type="Proteomes" id="UP000487268"/>
    </source>
</evidence>
<evidence type="ECO:0000256" key="3">
    <source>
        <dbReference type="SAM" id="Phobius"/>
    </source>
</evidence>
<dbReference type="PROSITE" id="PS50818">
    <property type="entry name" value="INTEIN_C_TER"/>
    <property type="match status" value="1"/>
</dbReference>
<protein>
    <recommendedName>
        <fullName evidence="4">Hint domain-containing protein</fullName>
    </recommendedName>
</protein>
<dbReference type="SMART" id="SM00306">
    <property type="entry name" value="HintN"/>
    <property type="match status" value="1"/>
</dbReference>
<evidence type="ECO:0000313" key="5">
    <source>
        <dbReference type="EMBL" id="MQY03864.1"/>
    </source>
</evidence>
<accession>A0A7K0BT52</accession>
<dbReference type="OrthoDB" id="582519at2"/>
<dbReference type="Proteomes" id="UP000487268">
    <property type="component" value="Unassembled WGS sequence"/>
</dbReference>
<feature type="region of interest" description="Disordered" evidence="2">
    <location>
        <begin position="54"/>
        <end position="103"/>
    </location>
</feature>
<keyword evidence="3" id="KW-1133">Transmembrane helix</keyword>
<reference evidence="5 6" key="1">
    <citation type="submission" date="2019-10" db="EMBL/GenBank/DDBJ databases">
        <title>Actinomadura rubteroloni sp. nov. and Actinomadura macrotermitis sp. nov., isolated from the gut of fungus growing-termite Macrotermes natalensis.</title>
        <authorList>
            <person name="Benndorf R."/>
            <person name="Martin K."/>
            <person name="Kuefner M."/>
            <person name="De Beer W."/>
            <person name="Kaster A.-K."/>
            <person name="Vollmers J."/>
            <person name="Poulsen M."/>
            <person name="Beemelmanns C."/>
        </authorList>
    </citation>
    <scope>NUCLEOTIDE SEQUENCE [LARGE SCALE GENOMIC DNA]</scope>
    <source>
        <strain evidence="5 6">RB68</strain>
    </source>
</reference>
<dbReference type="Pfam" id="PF07591">
    <property type="entry name" value="PT-HINT"/>
    <property type="match status" value="1"/>
</dbReference>
<dbReference type="SUPFAM" id="SSF51294">
    <property type="entry name" value="Hedgehog/intein (Hint) domain"/>
    <property type="match status" value="1"/>
</dbReference>
<keyword evidence="3" id="KW-0812">Transmembrane</keyword>
<dbReference type="InterPro" id="IPR036844">
    <property type="entry name" value="Hint_dom_sf"/>
</dbReference>
<evidence type="ECO:0000259" key="4">
    <source>
        <dbReference type="SMART" id="SM00306"/>
    </source>
</evidence>
<dbReference type="RefSeq" id="WP_153531734.1">
    <property type="nucleotide sequence ID" value="NZ_WEGH01000001.1"/>
</dbReference>
<keyword evidence="1" id="KW-0175">Coiled coil</keyword>
<proteinExistence type="predicted"/>
<evidence type="ECO:0000256" key="1">
    <source>
        <dbReference type="SAM" id="Coils"/>
    </source>
</evidence>
<keyword evidence="3" id="KW-0472">Membrane</keyword>
<dbReference type="CDD" id="cd00081">
    <property type="entry name" value="Hint"/>
    <property type="match status" value="1"/>
</dbReference>